<keyword evidence="2" id="KW-0808">Transferase</keyword>
<dbReference type="Pfam" id="PF07428">
    <property type="entry name" value="Tri3"/>
    <property type="match status" value="1"/>
</dbReference>
<dbReference type="EMBL" id="JH795855">
    <property type="protein sequence ID" value="EJU06612.1"/>
    <property type="molecule type" value="Genomic_DNA"/>
</dbReference>
<dbReference type="GeneID" id="63684663"/>
<dbReference type="HOGENOM" id="CLU_532139_0_0_1"/>
<dbReference type="PANTHER" id="PTHR42034">
    <property type="entry name" value="CHROMOSOME 7, WHOLE GENOME SHOTGUN SEQUENCE-RELATED"/>
    <property type="match status" value="1"/>
</dbReference>
<gene>
    <name evidence="3" type="ORF">DACRYDRAFT_113276</name>
</gene>
<evidence type="ECO:0000313" key="3">
    <source>
        <dbReference type="EMBL" id="EJU06612.1"/>
    </source>
</evidence>
<dbReference type="GO" id="GO:0043386">
    <property type="term" value="P:mycotoxin biosynthetic process"/>
    <property type="evidence" value="ECO:0007669"/>
    <property type="project" value="InterPro"/>
</dbReference>
<evidence type="ECO:0000256" key="2">
    <source>
        <dbReference type="ARBA" id="ARBA00022679"/>
    </source>
</evidence>
<dbReference type="GO" id="GO:0016407">
    <property type="term" value="F:acetyltransferase activity"/>
    <property type="evidence" value="ECO:0007669"/>
    <property type="project" value="InterPro"/>
</dbReference>
<dbReference type="Gene3D" id="3.30.559.10">
    <property type="entry name" value="Chloramphenicol acetyltransferase-like domain"/>
    <property type="match status" value="1"/>
</dbReference>
<name>M5GFV4_DACPD</name>
<evidence type="ECO:0000313" key="4">
    <source>
        <dbReference type="Proteomes" id="UP000030653"/>
    </source>
</evidence>
<evidence type="ECO:0008006" key="5">
    <source>
        <dbReference type="Google" id="ProtNLM"/>
    </source>
</evidence>
<comment type="similarity">
    <text evidence="1">Belongs to the trichothecene O-acetyltransferase family.</text>
</comment>
<sequence>MNSPACPPLDTTRFQWRRTNTDPSIFQREVFGVEALADYRNRYLYGDGTLFLGVTLDFHCPVSLSGLARLAREAWMLLRFEVPTISAFQTTNRDTTLLNYTVPMTFGDARRWAERTVRTASNVDVEELRYQLGSSPLPDSNGDMTFLYVVGQHSQASGLLLHASHVLFDPQGLLILMRRYLRKLAPMIAGDLVPNLSLLEWGKEVPNLLPCVASILVPREAAEGPAYSASVQRVLSDFRAGMNHLYPLRARRMERGPTYHVKQNFSKEESDHIKTTAKSYGCAVTELFHATLCLVITEDNPPTDQTPPNTSFVFHGWQNCRPTRLVPPFSAMDGYPGMATAMSMLIIPGVDMLRGKSTFFNKTPLLAMVDHVRREYKRQRECPALLAMQGHLFDTVLPPAKRGAIKIVPPMLPLYIDDGIYETYIDRSYVDRKGRGVLSIESIFSSQNRTDPGPIFHLGSWKGRIQLSVDFNGSAMPTQAVDQMVDNWTNFARLILS</sequence>
<dbReference type="RefSeq" id="XP_040633506.1">
    <property type="nucleotide sequence ID" value="XM_040769601.1"/>
</dbReference>
<dbReference type="InterPro" id="IPR009992">
    <property type="entry name" value="Tri3/Sat12/Sat16/Mac1"/>
</dbReference>
<organism evidence="3 4">
    <name type="scientific">Dacryopinax primogenitus (strain DJM 731)</name>
    <name type="common">Brown rot fungus</name>
    <dbReference type="NCBI Taxonomy" id="1858805"/>
    <lineage>
        <taxon>Eukaryota</taxon>
        <taxon>Fungi</taxon>
        <taxon>Dikarya</taxon>
        <taxon>Basidiomycota</taxon>
        <taxon>Agaricomycotina</taxon>
        <taxon>Dacrymycetes</taxon>
        <taxon>Dacrymycetales</taxon>
        <taxon>Dacrymycetaceae</taxon>
        <taxon>Dacryopinax</taxon>
    </lineage>
</organism>
<dbReference type="PANTHER" id="PTHR42034:SF1">
    <property type="entry name" value="CONDENSATION DOMAIN-CONTAINING PROTEIN"/>
    <property type="match status" value="1"/>
</dbReference>
<proteinExistence type="inferred from homology"/>
<keyword evidence="4" id="KW-1185">Reference proteome</keyword>
<evidence type="ECO:0000256" key="1">
    <source>
        <dbReference type="ARBA" id="ARBA00006439"/>
    </source>
</evidence>
<dbReference type="OrthoDB" id="2548233at2759"/>
<dbReference type="InterPro" id="IPR023213">
    <property type="entry name" value="CAT-like_dom_sf"/>
</dbReference>
<dbReference type="AlphaFoldDB" id="M5GFV4"/>
<accession>M5GFV4</accession>
<dbReference type="Proteomes" id="UP000030653">
    <property type="component" value="Unassembled WGS sequence"/>
</dbReference>
<reference evidence="3 4" key="1">
    <citation type="journal article" date="2012" name="Science">
        <title>The Paleozoic origin of enzymatic lignin decomposition reconstructed from 31 fungal genomes.</title>
        <authorList>
            <person name="Floudas D."/>
            <person name="Binder M."/>
            <person name="Riley R."/>
            <person name="Barry K."/>
            <person name="Blanchette R.A."/>
            <person name="Henrissat B."/>
            <person name="Martinez A.T."/>
            <person name="Otillar R."/>
            <person name="Spatafora J.W."/>
            <person name="Yadav J.S."/>
            <person name="Aerts A."/>
            <person name="Benoit I."/>
            <person name="Boyd A."/>
            <person name="Carlson A."/>
            <person name="Copeland A."/>
            <person name="Coutinho P.M."/>
            <person name="de Vries R.P."/>
            <person name="Ferreira P."/>
            <person name="Findley K."/>
            <person name="Foster B."/>
            <person name="Gaskell J."/>
            <person name="Glotzer D."/>
            <person name="Gorecki P."/>
            <person name="Heitman J."/>
            <person name="Hesse C."/>
            <person name="Hori C."/>
            <person name="Igarashi K."/>
            <person name="Jurgens J.A."/>
            <person name="Kallen N."/>
            <person name="Kersten P."/>
            <person name="Kohler A."/>
            <person name="Kuees U."/>
            <person name="Kumar T.K.A."/>
            <person name="Kuo A."/>
            <person name="LaButti K."/>
            <person name="Larrondo L.F."/>
            <person name="Lindquist E."/>
            <person name="Ling A."/>
            <person name="Lombard V."/>
            <person name="Lucas S."/>
            <person name="Lundell T."/>
            <person name="Martin R."/>
            <person name="McLaughlin D.J."/>
            <person name="Morgenstern I."/>
            <person name="Morin E."/>
            <person name="Murat C."/>
            <person name="Nagy L.G."/>
            <person name="Nolan M."/>
            <person name="Ohm R.A."/>
            <person name="Patyshakuliyeva A."/>
            <person name="Rokas A."/>
            <person name="Ruiz-Duenas F.J."/>
            <person name="Sabat G."/>
            <person name="Salamov A."/>
            <person name="Samejima M."/>
            <person name="Schmutz J."/>
            <person name="Slot J.C."/>
            <person name="St John F."/>
            <person name="Stenlid J."/>
            <person name="Sun H."/>
            <person name="Sun S."/>
            <person name="Syed K."/>
            <person name="Tsang A."/>
            <person name="Wiebenga A."/>
            <person name="Young D."/>
            <person name="Pisabarro A."/>
            <person name="Eastwood D.C."/>
            <person name="Martin F."/>
            <person name="Cullen D."/>
            <person name="Grigoriev I.V."/>
            <person name="Hibbett D.S."/>
        </authorList>
    </citation>
    <scope>NUCLEOTIDE SEQUENCE [LARGE SCALE GENOMIC DNA]</scope>
    <source>
        <strain evidence="3 4">DJM-731 SS1</strain>
    </source>
</reference>
<dbReference type="Gene3D" id="3.30.559.30">
    <property type="entry name" value="Nonribosomal peptide synthetase, condensation domain"/>
    <property type="match status" value="1"/>
</dbReference>
<dbReference type="OMA" id="VEFMLAF"/>
<protein>
    <recommendedName>
        <fullName evidence="5">CoA-dependent acyltransferase</fullName>
    </recommendedName>
</protein>